<evidence type="ECO:0000313" key="2">
    <source>
        <dbReference type="Proteomes" id="UP001066276"/>
    </source>
</evidence>
<organism evidence="1 2">
    <name type="scientific">Pleurodeles waltl</name>
    <name type="common">Iberian ribbed newt</name>
    <dbReference type="NCBI Taxonomy" id="8319"/>
    <lineage>
        <taxon>Eukaryota</taxon>
        <taxon>Metazoa</taxon>
        <taxon>Chordata</taxon>
        <taxon>Craniata</taxon>
        <taxon>Vertebrata</taxon>
        <taxon>Euteleostomi</taxon>
        <taxon>Amphibia</taxon>
        <taxon>Batrachia</taxon>
        <taxon>Caudata</taxon>
        <taxon>Salamandroidea</taxon>
        <taxon>Salamandridae</taxon>
        <taxon>Pleurodelinae</taxon>
        <taxon>Pleurodeles</taxon>
    </lineage>
</organism>
<dbReference type="EMBL" id="JANPWB010000011">
    <property type="protein sequence ID" value="KAJ1125929.1"/>
    <property type="molecule type" value="Genomic_DNA"/>
</dbReference>
<keyword evidence="2" id="KW-1185">Reference proteome</keyword>
<comment type="caution">
    <text evidence="1">The sequence shown here is derived from an EMBL/GenBank/DDBJ whole genome shotgun (WGS) entry which is preliminary data.</text>
</comment>
<proteinExistence type="predicted"/>
<accession>A0AAV7PGE2</accession>
<evidence type="ECO:0000313" key="1">
    <source>
        <dbReference type="EMBL" id="KAJ1125929.1"/>
    </source>
</evidence>
<reference evidence="1" key="1">
    <citation type="journal article" date="2022" name="bioRxiv">
        <title>Sequencing and chromosome-scale assembly of the giantPleurodeles waltlgenome.</title>
        <authorList>
            <person name="Brown T."/>
            <person name="Elewa A."/>
            <person name="Iarovenko S."/>
            <person name="Subramanian E."/>
            <person name="Araus A.J."/>
            <person name="Petzold A."/>
            <person name="Susuki M."/>
            <person name="Suzuki K.-i.T."/>
            <person name="Hayashi T."/>
            <person name="Toyoda A."/>
            <person name="Oliveira C."/>
            <person name="Osipova E."/>
            <person name="Leigh N.D."/>
            <person name="Simon A."/>
            <person name="Yun M.H."/>
        </authorList>
    </citation>
    <scope>NUCLEOTIDE SEQUENCE</scope>
    <source>
        <strain evidence="1">20211129_DDA</strain>
        <tissue evidence="1">Liver</tissue>
    </source>
</reference>
<gene>
    <name evidence="1" type="ORF">NDU88_004343</name>
</gene>
<dbReference type="AlphaFoldDB" id="A0AAV7PGE2"/>
<dbReference type="Proteomes" id="UP001066276">
    <property type="component" value="Chromosome 7"/>
</dbReference>
<sequence length="55" mass="5894">MLSSEACQCSNMATPVMFSVGVVGVHHSYSWATHSRVPESPGGTASLLCKRDVQR</sequence>
<name>A0AAV7PGE2_PLEWA</name>
<protein>
    <submittedName>
        <fullName evidence="1">Uncharacterized protein</fullName>
    </submittedName>
</protein>